<evidence type="ECO:0000313" key="3">
    <source>
        <dbReference type="Proteomes" id="UP000553632"/>
    </source>
</evidence>
<evidence type="ECO:0000256" key="1">
    <source>
        <dbReference type="SAM" id="MobiDB-lite"/>
    </source>
</evidence>
<dbReference type="EMBL" id="JABANO010039247">
    <property type="protein sequence ID" value="KAF4694588.1"/>
    <property type="molecule type" value="Genomic_DNA"/>
</dbReference>
<comment type="caution">
    <text evidence="2">The sequence shown here is derived from an EMBL/GenBank/DDBJ whole genome shotgun (WGS) entry which is preliminary data.</text>
</comment>
<feature type="region of interest" description="Disordered" evidence="1">
    <location>
        <begin position="30"/>
        <end position="66"/>
    </location>
</feature>
<accession>A0A7J6PEG2</accession>
<evidence type="ECO:0000313" key="2">
    <source>
        <dbReference type="EMBL" id="KAF4694588.1"/>
    </source>
</evidence>
<gene>
    <name evidence="2" type="primary">RAB4A</name>
    <name evidence="2" type="ORF">FOZ63_023194</name>
</gene>
<sequence length="108" mass="11833">METSAATGEGVQEVFRTLTTRVLNRIDQGLLDPRSIMIPASSSPPPARDDSDQQQHDSSDTNTTGVMHWCLPPSLMVCWLDAEERREDDTPMKRMGVDGGMDDDGVVG</sequence>
<dbReference type="Proteomes" id="UP000553632">
    <property type="component" value="Unassembled WGS sequence"/>
</dbReference>
<organism evidence="2 3">
    <name type="scientific">Perkinsus olseni</name>
    <name type="common">Perkinsus atlanticus</name>
    <dbReference type="NCBI Taxonomy" id="32597"/>
    <lineage>
        <taxon>Eukaryota</taxon>
        <taxon>Sar</taxon>
        <taxon>Alveolata</taxon>
        <taxon>Perkinsozoa</taxon>
        <taxon>Perkinsea</taxon>
        <taxon>Perkinsida</taxon>
        <taxon>Perkinsidae</taxon>
        <taxon>Perkinsus</taxon>
    </lineage>
</organism>
<keyword evidence="3" id="KW-1185">Reference proteome</keyword>
<feature type="compositionally biased region" description="Basic and acidic residues" evidence="1">
    <location>
        <begin position="47"/>
        <end position="59"/>
    </location>
</feature>
<reference evidence="2 3" key="1">
    <citation type="submission" date="2020-04" db="EMBL/GenBank/DDBJ databases">
        <title>Perkinsus olseni comparative genomics.</title>
        <authorList>
            <person name="Bogema D.R."/>
        </authorList>
    </citation>
    <scope>NUCLEOTIDE SEQUENCE [LARGE SCALE GENOMIC DNA]</scope>
    <source>
        <strain evidence="2 3">ATCC PRA-207</strain>
    </source>
</reference>
<feature type="compositionally biased region" description="Basic and acidic residues" evidence="1">
    <location>
        <begin position="86"/>
        <end position="96"/>
    </location>
</feature>
<dbReference type="AlphaFoldDB" id="A0A7J6PEG2"/>
<proteinExistence type="predicted"/>
<name>A0A7J6PEG2_PEROL</name>
<feature type="region of interest" description="Disordered" evidence="1">
    <location>
        <begin position="86"/>
        <end position="108"/>
    </location>
</feature>
<protein>
    <submittedName>
        <fullName evidence="2">Ras- protein Rab-4A</fullName>
    </submittedName>
</protein>